<dbReference type="SMART" id="SM00382">
    <property type="entry name" value="AAA"/>
    <property type="match status" value="1"/>
</dbReference>
<keyword evidence="3" id="KW-0067">ATP-binding</keyword>
<dbReference type="InterPro" id="IPR015854">
    <property type="entry name" value="ABC_transpr_LolD-like"/>
</dbReference>
<dbReference type="InterPro" id="IPR003439">
    <property type="entry name" value="ABC_transporter-like_ATP-bd"/>
</dbReference>
<dbReference type="Pfam" id="PF00005">
    <property type="entry name" value="ABC_tran"/>
    <property type="match status" value="1"/>
</dbReference>
<dbReference type="GO" id="GO:0005886">
    <property type="term" value="C:plasma membrane"/>
    <property type="evidence" value="ECO:0007669"/>
    <property type="project" value="TreeGrafter"/>
</dbReference>
<dbReference type="GO" id="GO:0005524">
    <property type="term" value="F:ATP binding"/>
    <property type="evidence" value="ECO:0007669"/>
    <property type="project" value="UniProtKB-KW"/>
</dbReference>
<dbReference type="GO" id="GO:0044874">
    <property type="term" value="P:lipoprotein localization to outer membrane"/>
    <property type="evidence" value="ECO:0007669"/>
    <property type="project" value="TreeGrafter"/>
</dbReference>
<accession>A0A2L1GKU7</accession>
<dbReference type="PANTHER" id="PTHR24220:SF689">
    <property type="entry name" value="LIPOPROTEIN-RELEASING SYSTEM ATP-BINDING PROTEIN LOLD"/>
    <property type="match status" value="1"/>
</dbReference>
<dbReference type="GO" id="GO:0022857">
    <property type="term" value="F:transmembrane transporter activity"/>
    <property type="evidence" value="ECO:0007669"/>
    <property type="project" value="TreeGrafter"/>
</dbReference>
<dbReference type="OrthoDB" id="9802264at2"/>
<feature type="region of interest" description="Disordered" evidence="4">
    <location>
        <begin position="1"/>
        <end position="33"/>
    </location>
</feature>
<name>A0A2L1GKU7_9BACT</name>
<dbReference type="GO" id="GO:0089705">
    <property type="term" value="P:protein localization to outer membrane"/>
    <property type="evidence" value="ECO:0007669"/>
    <property type="project" value="TreeGrafter"/>
</dbReference>
<evidence type="ECO:0000256" key="2">
    <source>
        <dbReference type="ARBA" id="ARBA00022741"/>
    </source>
</evidence>
<dbReference type="AlphaFoldDB" id="A0A2L1GKU7"/>
<comment type="similarity">
    <text evidence="1">Belongs to the ABC transporter superfamily.</text>
</comment>
<dbReference type="InterPro" id="IPR003593">
    <property type="entry name" value="AAA+_ATPase"/>
</dbReference>
<dbReference type="SUPFAM" id="SSF52540">
    <property type="entry name" value="P-loop containing nucleoside triphosphate hydrolases"/>
    <property type="match status" value="1"/>
</dbReference>
<gene>
    <name evidence="6" type="ORF">CAY53_01190</name>
</gene>
<dbReference type="Gene3D" id="3.40.50.300">
    <property type="entry name" value="P-loop containing nucleotide triphosphate hydrolases"/>
    <property type="match status" value="1"/>
</dbReference>
<evidence type="ECO:0000256" key="4">
    <source>
        <dbReference type="SAM" id="MobiDB-lite"/>
    </source>
</evidence>
<evidence type="ECO:0000313" key="7">
    <source>
        <dbReference type="Proteomes" id="UP000239867"/>
    </source>
</evidence>
<dbReference type="GO" id="GO:0016887">
    <property type="term" value="F:ATP hydrolysis activity"/>
    <property type="evidence" value="ECO:0007669"/>
    <property type="project" value="InterPro"/>
</dbReference>
<dbReference type="PROSITE" id="PS50893">
    <property type="entry name" value="ABC_TRANSPORTER_2"/>
    <property type="match status" value="1"/>
</dbReference>
<dbReference type="EMBL" id="CP021255">
    <property type="protein sequence ID" value="AVD70266.1"/>
    <property type="molecule type" value="Genomic_DNA"/>
</dbReference>
<reference evidence="6 7" key="1">
    <citation type="journal article" date="2018" name="MBio">
        <title>Insights into the evolution of host association through the isolation and characterization of a novel human periodontal pathobiont, Desulfobulbus oralis.</title>
        <authorList>
            <person name="Cross K.L."/>
            <person name="Chirania P."/>
            <person name="Xiong W."/>
            <person name="Beall C.J."/>
            <person name="Elkins J.G."/>
            <person name="Giannone R.J."/>
            <person name="Griffen A.L."/>
            <person name="Guss A.M."/>
            <person name="Hettich R.L."/>
            <person name="Joshi S.S."/>
            <person name="Mokrzan E.M."/>
            <person name="Martin R.K."/>
            <person name="Zhulin I.B."/>
            <person name="Leys E.J."/>
            <person name="Podar M."/>
        </authorList>
    </citation>
    <scope>NUCLEOTIDE SEQUENCE [LARGE SCALE GENOMIC DNA]</scope>
    <source>
        <strain evidence="6 7">ORNL</strain>
    </source>
</reference>
<sequence>MPSTAGWKACSPAMRSTTGMPPTGKPLAPPTPRTGSTAYHCPCCPESVLYRIENLGKKWAREGGWRLLIRRLHVEAGARLAITGPSGCGKSTTLDLLGLALEPDSAGAFLFAPCNQAIDAVRLWREKRLDAMAALRLAHMGYVLQTGGLLPFLNVIDNMLLTARMAGLPEAAAREQAMALSRQLGIEGLLRAMPATLSIGERQRVAIVRALTPKPALILADEPTAALDPAHAARVMEAFLSAVDEQGGTLILVTHNAGWARRGGLTELPFVMEEDEQGLTAVLDDRRDEALSPPDPVPARGSSC</sequence>
<dbReference type="InterPro" id="IPR027417">
    <property type="entry name" value="P-loop_NTPase"/>
</dbReference>
<keyword evidence="7" id="KW-1185">Reference proteome</keyword>
<evidence type="ECO:0000259" key="5">
    <source>
        <dbReference type="PROSITE" id="PS50893"/>
    </source>
</evidence>
<proteinExistence type="inferred from homology"/>
<protein>
    <recommendedName>
        <fullName evidence="5">ABC transporter domain-containing protein</fullName>
    </recommendedName>
</protein>
<evidence type="ECO:0000313" key="6">
    <source>
        <dbReference type="EMBL" id="AVD70266.1"/>
    </source>
</evidence>
<organism evidence="6 7">
    <name type="scientific">Desulfobulbus oralis</name>
    <dbReference type="NCBI Taxonomy" id="1986146"/>
    <lineage>
        <taxon>Bacteria</taxon>
        <taxon>Pseudomonadati</taxon>
        <taxon>Thermodesulfobacteriota</taxon>
        <taxon>Desulfobulbia</taxon>
        <taxon>Desulfobulbales</taxon>
        <taxon>Desulfobulbaceae</taxon>
        <taxon>Desulfobulbus</taxon>
    </lineage>
</organism>
<dbReference type="PANTHER" id="PTHR24220">
    <property type="entry name" value="IMPORT ATP-BINDING PROTEIN"/>
    <property type="match status" value="1"/>
</dbReference>
<feature type="domain" description="ABC transporter" evidence="5">
    <location>
        <begin position="50"/>
        <end position="299"/>
    </location>
</feature>
<dbReference type="KEGG" id="deo:CAY53_01190"/>
<evidence type="ECO:0000256" key="1">
    <source>
        <dbReference type="ARBA" id="ARBA00005417"/>
    </source>
</evidence>
<keyword evidence="2" id="KW-0547">Nucleotide-binding</keyword>
<dbReference type="Proteomes" id="UP000239867">
    <property type="component" value="Chromosome"/>
</dbReference>
<feature type="region of interest" description="Disordered" evidence="4">
    <location>
        <begin position="282"/>
        <end position="304"/>
    </location>
</feature>
<evidence type="ECO:0000256" key="3">
    <source>
        <dbReference type="ARBA" id="ARBA00022840"/>
    </source>
</evidence>
<feature type="compositionally biased region" description="Pro residues" evidence="4">
    <location>
        <begin position="23"/>
        <end position="32"/>
    </location>
</feature>